<keyword evidence="2" id="KW-0472">Membrane</keyword>
<dbReference type="InterPro" id="IPR003646">
    <property type="entry name" value="SH3-like_bac-type"/>
</dbReference>
<feature type="domain" description="SH3b" evidence="3">
    <location>
        <begin position="210"/>
        <end position="278"/>
    </location>
</feature>
<comment type="caution">
    <text evidence="4">The sequence shown here is derived from an EMBL/GenBank/DDBJ whole genome shotgun (WGS) entry which is preliminary data.</text>
</comment>
<keyword evidence="2" id="KW-1133">Transmembrane helix</keyword>
<dbReference type="AlphaFoldDB" id="A0A0G0NEZ4"/>
<feature type="region of interest" description="Disordered" evidence="1">
    <location>
        <begin position="279"/>
        <end position="304"/>
    </location>
</feature>
<dbReference type="EMBL" id="LBWQ01000005">
    <property type="protein sequence ID" value="KKR14073.1"/>
    <property type="molecule type" value="Genomic_DNA"/>
</dbReference>
<gene>
    <name evidence="4" type="ORF">UT40_C0005G0002</name>
</gene>
<proteinExistence type="predicted"/>
<evidence type="ECO:0000313" key="4">
    <source>
        <dbReference type="EMBL" id="KKR14073.1"/>
    </source>
</evidence>
<reference evidence="4 5" key="1">
    <citation type="journal article" date="2015" name="Nature">
        <title>rRNA introns, odd ribosomes, and small enigmatic genomes across a large radiation of phyla.</title>
        <authorList>
            <person name="Brown C.T."/>
            <person name="Hug L.A."/>
            <person name="Thomas B.C."/>
            <person name="Sharon I."/>
            <person name="Castelle C.J."/>
            <person name="Singh A."/>
            <person name="Wilkins M.J."/>
            <person name="Williams K.H."/>
            <person name="Banfield J.F."/>
        </authorList>
    </citation>
    <scope>NUCLEOTIDE SEQUENCE [LARGE SCALE GENOMIC DNA]</scope>
</reference>
<dbReference type="Pfam" id="PF08308">
    <property type="entry name" value="PEGA"/>
    <property type="match status" value="1"/>
</dbReference>
<accession>A0A0G0NEZ4</accession>
<dbReference type="Gene3D" id="2.30.30.40">
    <property type="entry name" value="SH3 Domains"/>
    <property type="match status" value="1"/>
</dbReference>
<organism evidence="4 5">
    <name type="scientific">Candidatus Woesebacteria bacterium GW2011_GWA1_39_21b</name>
    <dbReference type="NCBI Taxonomy" id="1618551"/>
    <lineage>
        <taxon>Bacteria</taxon>
        <taxon>Candidatus Woeseibacteriota</taxon>
    </lineage>
</organism>
<feature type="transmembrane region" description="Helical" evidence="2">
    <location>
        <begin position="6"/>
        <end position="28"/>
    </location>
</feature>
<keyword evidence="2" id="KW-0812">Transmembrane</keyword>
<dbReference type="Proteomes" id="UP000034690">
    <property type="component" value="Unassembled WGS sequence"/>
</dbReference>
<evidence type="ECO:0000259" key="3">
    <source>
        <dbReference type="PROSITE" id="PS51781"/>
    </source>
</evidence>
<dbReference type="InterPro" id="IPR013229">
    <property type="entry name" value="PEGA"/>
</dbReference>
<evidence type="ECO:0000256" key="2">
    <source>
        <dbReference type="SAM" id="Phobius"/>
    </source>
</evidence>
<evidence type="ECO:0000256" key="1">
    <source>
        <dbReference type="SAM" id="MobiDB-lite"/>
    </source>
</evidence>
<dbReference type="PROSITE" id="PS51781">
    <property type="entry name" value="SH3B"/>
    <property type="match status" value="1"/>
</dbReference>
<name>A0A0G0NEZ4_9BACT</name>
<evidence type="ECO:0000313" key="5">
    <source>
        <dbReference type="Proteomes" id="UP000034690"/>
    </source>
</evidence>
<feature type="compositionally biased region" description="Polar residues" evidence="1">
    <location>
        <begin position="283"/>
        <end position="297"/>
    </location>
</feature>
<dbReference type="SMART" id="SM00287">
    <property type="entry name" value="SH3b"/>
    <property type="match status" value="1"/>
</dbReference>
<sequence length="304" mass="33400">MKKTKLVGIIILGLAFLIGLIFFVIGYFKPKVAGIFIETDPPANVFIDGEEVGRTPYEVNRSPGELVIKLIPDSFQAPLTPYETKVNLIAGVQTVIRRVFADSEEGSAGEIISFERIAKEETSLTVVSIPDSAQLEIDGRDKAFTPHKTSSILPGGHTLVLSSEGFQERIIEVKTHQGYKLTAIVKLAKSQGQEVIETLSVTPTPSDIGKEMVEILETSTGFLRVRREPSTLGEEIGRVEPGEKYPLIQTDEKTGWFEIEYEEGKEGWISNQYARKIEGGSKLTPTPSKKVTQTPSPKVTPSPN</sequence>
<protein>
    <submittedName>
        <fullName evidence="4">PEGA domain protein</fullName>
    </submittedName>
</protein>
<dbReference type="Pfam" id="PF08239">
    <property type="entry name" value="SH3_3"/>
    <property type="match status" value="1"/>
</dbReference>